<dbReference type="SUPFAM" id="SSF48452">
    <property type="entry name" value="TPR-like"/>
    <property type="match status" value="1"/>
</dbReference>
<dbReference type="Pfam" id="PF13181">
    <property type="entry name" value="TPR_8"/>
    <property type="match status" value="1"/>
</dbReference>
<dbReference type="PANTHER" id="PTHR44858:SF1">
    <property type="entry name" value="UDP-N-ACETYLGLUCOSAMINE--PEPTIDE N-ACETYLGLUCOSAMINYLTRANSFERASE SPINDLY-RELATED"/>
    <property type="match status" value="1"/>
</dbReference>
<name>A0A9D2BHI1_9BACT</name>
<gene>
    <name evidence="5" type="ORF">H9977_11830</name>
</gene>
<evidence type="ECO:0000256" key="4">
    <source>
        <dbReference type="SAM" id="Coils"/>
    </source>
</evidence>
<keyword evidence="4" id="KW-0175">Coiled coil</keyword>
<proteinExistence type="predicted"/>
<dbReference type="InterPro" id="IPR050498">
    <property type="entry name" value="Ycf3"/>
</dbReference>
<reference evidence="5" key="2">
    <citation type="submission" date="2021-04" db="EMBL/GenBank/DDBJ databases">
        <authorList>
            <person name="Gilroy R."/>
        </authorList>
    </citation>
    <scope>NUCLEOTIDE SEQUENCE</scope>
    <source>
        <strain evidence="5">ChiGjej6B6-14162</strain>
    </source>
</reference>
<feature type="repeat" description="TPR" evidence="3">
    <location>
        <begin position="264"/>
        <end position="297"/>
    </location>
</feature>
<dbReference type="Gene3D" id="1.25.40.10">
    <property type="entry name" value="Tetratricopeptide repeat domain"/>
    <property type="match status" value="3"/>
</dbReference>
<dbReference type="PANTHER" id="PTHR44858">
    <property type="entry name" value="TETRATRICOPEPTIDE REPEAT PROTEIN 6"/>
    <property type="match status" value="1"/>
</dbReference>
<feature type="repeat" description="TPR" evidence="3">
    <location>
        <begin position="162"/>
        <end position="195"/>
    </location>
</feature>
<evidence type="ECO:0000313" key="5">
    <source>
        <dbReference type="EMBL" id="HIX75702.1"/>
    </source>
</evidence>
<dbReference type="InterPro" id="IPR011990">
    <property type="entry name" value="TPR-like_helical_dom_sf"/>
</dbReference>
<feature type="coiled-coil region" evidence="4">
    <location>
        <begin position="168"/>
        <end position="195"/>
    </location>
</feature>
<accession>A0A9D2BHI1</accession>
<sequence length="319" mass="36039">MGNFFTSLFSSNKGEENNKEKIEQKNFDILKYDGVRAQKIGKHAYAIKCFNEALNLQEDFETLGFLVTSYTVTNQLEEALEAASHMVGLNPDNTGARLTRIQLLFMLDRDKEVIDDCQHIIQAEPENYIAFYQMAKAKRATGDQFGAIADLTKAITLKEDFPNAYLLRAEILKDMRQAEEALKDVEQAIQLAPEEENGFLLRGKIHMMLGDTEKAQADFQQTLELNPFNEEAQLLPIQLQINEGEYAEAIKALDEIIENNPEFAKAYELRGQVKNLRGDKAGAFEDLKKAVELDPNGDVAQKMNGQHSNFDNLYQGGLF</sequence>
<dbReference type="EMBL" id="DXEL01000081">
    <property type="protein sequence ID" value="HIX75702.1"/>
    <property type="molecule type" value="Genomic_DNA"/>
</dbReference>
<keyword evidence="1" id="KW-0677">Repeat</keyword>
<dbReference type="Proteomes" id="UP000886740">
    <property type="component" value="Unassembled WGS sequence"/>
</dbReference>
<feature type="repeat" description="TPR" evidence="3">
    <location>
        <begin position="196"/>
        <end position="229"/>
    </location>
</feature>
<evidence type="ECO:0000313" key="6">
    <source>
        <dbReference type="Proteomes" id="UP000886740"/>
    </source>
</evidence>
<dbReference type="Pfam" id="PF14559">
    <property type="entry name" value="TPR_19"/>
    <property type="match status" value="1"/>
</dbReference>
<dbReference type="PROSITE" id="PS50005">
    <property type="entry name" value="TPR"/>
    <property type="match status" value="3"/>
</dbReference>
<organism evidence="5 6">
    <name type="scientific">Candidatus Parabacteroides intestinipullorum</name>
    <dbReference type="NCBI Taxonomy" id="2838723"/>
    <lineage>
        <taxon>Bacteria</taxon>
        <taxon>Pseudomonadati</taxon>
        <taxon>Bacteroidota</taxon>
        <taxon>Bacteroidia</taxon>
        <taxon>Bacteroidales</taxon>
        <taxon>Tannerellaceae</taxon>
        <taxon>Parabacteroides</taxon>
    </lineage>
</organism>
<dbReference type="AlphaFoldDB" id="A0A9D2BHI1"/>
<reference evidence="5" key="1">
    <citation type="journal article" date="2021" name="PeerJ">
        <title>Extensive microbial diversity within the chicken gut microbiome revealed by metagenomics and culture.</title>
        <authorList>
            <person name="Gilroy R."/>
            <person name="Ravi A."/>
            <person name="Getino M."/>
            <person name="Pursley I."/>
            <person name="Horton D.L."/>
            <person name="Alikhan N.F."/>
            <person name="Baker D."/>
            <person name="Gharbi K."/>
            <person name="Hall N."/>
            <person name="Watson M."/>
            <person name="Adriaenssens E.M."/>
            <person name="Foster-Nyarko E."/>
            <person name="Jarju S."/>
            <person name="Secka A."/>
            <person name="Antonio M."/>
            <person name="Oren A."/>
            <person name="Chaudhuri R.R."/>
            <person name="La Ragione R."/>
            <person name="Hildebrand F."/>
            <person name="Pallen M.J."/>
        </authorList>
    </citation>
    <scope>NUCLEOTIDE SEQUENCE</scope>
    <source>
        <strain evidence="5">ChiGjej6B6-14162</strain>
    </source>
</reference>
<comment type="caution">
    <text evidence="5">The sequence shown here is derived from an EMBL/GenBank/DDBJ whole genome shotgun (WGS) entry which is preliminary data.</text>
</comment>
<evidence type="ECO:0000256" key="3">
    <source>
        <dbReference type="PROSITE-ProRule" id="PRU00339"/>
    </source>
</evidence>
<dbReference type="InterPro" id="IPR019734">
    <property type="entry name" value="TPR_rpt"/>
</dbReference>
<evidence type="ECO:0000256" key="1">
    <source>
        <dbReference type="ARBA" id="ARBA00022737"/>
    </source>
</evidence>
<keyword evidence="2 3" id="KW-0802">TPR repeat</keyword>
<dbReference type="SMART" id="SM00028">
    <property type="entry name" value="TPR"/>
    <property type="match status" value="7"/>
</dbReference>
<evidence type="ECO:0000256" key="2">
    <source>
        <dbReference type="ARBA" id="ARBA00022803"/>
    </source>
</evidence>
<protein>
    <submittedName>
        <fullName evidence="5">Tetratricopeptide repeat protein</fullName>
    </submittedName>
</protein>